<organism evidence="3 4">
    <name type="scientific">Desulfosudis oleivorans (strain DSM 6200 / JCM 39069 / Hxd3)</name>
    <name type="common">Desulfococcus oleovorans</name>
    <dbReference type="NCBI Taxonomy" id="96561"/>
    <lineage>
        <taxon>Bacteria</taxon>
        <taxon>Pseudomonadati</taxon>
        <taxon>Thermodesulfobacteriota</taxon>
        <taxon>Desulfobacteria</taxon>
        <taxon>Desulfobacterales</taxon>
        <taxon>Desulfosudaceae</taxon>
        <taxon>Desulfosudis</taxon>
    </lineage>
</organism>
<sequence length="376" mass="40793">MNEEKFSAYAVPRVVAAVVIVALVVWGTSFVLNFLSPESDDHAAVDSHGPASVVTADAAGHGETSAVVTEHATDDAAAPPAAVDTHTPVAAEKADKKRKTVVTTTPAPYAPASEHGGAAGAAGSKPKTKGLAFVNAMIKPMEYELSERFMGWRPNDIVQPTDNVNNFQLGVLEVTRRTAVMLAERLSRTGTTDIMDENLERAMNWFMVAADSYWLPSAENKYQEGVEEVRAYGHKLTRGEARFFTRSDNIIPLFKTYADVLGGCDENLVKSHEKDGSRVSTFAADDYFYYAKGVASTMLVILEAVAEDFHETLETRGSADTLHHAIESCHHAANLDPLIILESDLDGIFANHRANMAAHISHARFYLDVLVNALST</sequence>
<feature type="transmembrane region" description="Helical" evidence="2">
    <location>
        <begin position="12"/>
        <end position="35"/>
    </location>
</feature>
<reference evidence="3 4" key="1">
    <citation type="submission" date="2007-10" db="EMBL/GenBank/DDBJ databases">
        <title>Complete sequence of Desulfococcus oleovorans Hxd3.</title>
        <authorList>
            <consortium name="US DOE Joint Genome Institute"/>
            <person name="Copeland A."/>
            <person name="Lucas S."/>
            <person name="Lapidus A."/>
            <person name="Barry K."/>
            <person name="Glavina del Rio T."/>
            <person name="Dalin E."/>
            <person name="Tice H."/>
            <person name="Pitluck S."/>
            <person name="Kiss H."/>
            <person name="Brettin T."/>
            <person name="Bruce D."/>
            <person name="Detter J.C."/>
            <person name="Han C."/>
            <person name="Schmutz J."/>
            <person name="Larimer F."/>
            <person name="Land M."/>
            <person name="Hauser L."/>
            <person name="Kyrpides N."/>
            <person name="Kim E."/>
            <person name="Wawrik B."/>
            <person name="Richardson P."/>
        </authorList>
    </citation>
    <scope>NUCLEOTIDE SEQUENCE [LARGE SCALE GENOMIC DNA]</scope>
    <source>
        <strain evidence="4">DSM 6200 / JCM 39069 / Hxd3</strain>
    </source>
</reference>
<keyword evidence="2" id="KW-0472">Membrane</keyword>
<dbReference type="STRING" id="96561.Dole_0654"/>
<evidence type="ECO:0000313" key="3">
    <source>
        <dbReference type="EMBL" id="ABW66464.1"/>
    </source>
</evidence>
<dbReference type="RefSeq" id="WP_012174083.1">
    <property type="nucleotide sequence ID" value="NC_009943.1"/>
</dbReference>
<evidence type="ECO:0000256" key="1">
    <source>
        <dbReference type="SAM" id="MobiDB-lite"/>
    </source>
</evidence>
<feature type="compositionally biased region" description="Low complexity" evidence="1">
    <location>
        <begin position="75"/>
        <end position="91"/>
    </location>
</feature>
<keyword evidence="2" id="KW-0812">Transmembrane</keyword>
<dbReference type="Pfam" id="PF10095">
    <property type="entry name" value="DUF2333"/>
    <property type="match status" value="2"/>
</dbReference>
<dbReference type="eggNOG" id="COG5345">
    <property type="taxonomic scope" value="Bacteria"/>
</dbReference>
<keyword evidence="4" id="KW-1185">Reference proteome</keyword>
<protein>
    <recommendedName>
        <fullName evidence="5">DUF2333 family protein</fullName>
    </recommendedName>
</protein>
<dbReference type="Proteomes" id="UP000008561">
    <property type="component" value="Chromosome"/>
</dbReference>
<name>A8ZUQ1_DESOH</name>
<gene>
    <name evidence="3" type="ordered locus">Dole_0654</name>
</gene>
<dbReference type="HOGENOM" id="CLU_057481_0_0_7"/>
<proteinExistence type="predicted"/>
<keyword evidence="2" id="KW-1133">Transmembrane helix</keyword>
<feature type="compositionally biased region" description="Low complexity" evidence="1">
    <location>
        <begin position="103"/>
        <end position="112"/>
    </location>
</feature>
<dbReference type="KEGG" id="dol:Dole_0654"/>
<accession>A8ZUQ1</accession>
<dbReference type="AlphaFoldDB" id="A8ZUQ1"/>
<dbReference type="InterPro" id="IPR016936">
    <property type="entry name" value="UCP029693"/>
</dbReference>
<evidence type="ECO:0000313" key="4">
    <source>
        <dbReference type="Proteomes" id="UP000008561"/>
    </source>
</evidence>
<evidence type="ECO:0008006" key="5">
    <source>
        <dbReference type="Google" id="ProtNLM"/>
    </source>
</evidence>
<dbReference type="OrthoDB" id="5498048at2"/>
<feature type="region of interest" description="Disordered" evidence="1">
    <location>
        <begin position="60"/>
        <end position="125"/>
    </location>
</feature>
<dbReference type="EMBL" id="CP000859">
    <property type="protein sequence ID" value="ABW66464.1"/>
    <property type="molecule type" value="Genomic_DNA"/>
</dbReference>
<evidence type="ECO:0000256" key="2">
    <source>
        <dbReference type="SAM" id="Phobius"/>
    </source>
</evidence>